<dbReference type="PANTHER" id="PTHR12984">
    <property type="entry name" value="SCY1-RELATED S/T PROTEIN KINASE-LIKE"/>
    <property type="match status" value="1"/>
</dbReference>
<dbReference type="InterPro" id="IPR051177">
    <property type="entry name" value="CIK-Related_Protein"/>
</dbReference>
<evidence type="ECO:0000256" key="1">
    <source>
        <dbReference type="SAM" id="MobiDB-lite"/>
    </source>
</evidence>
<dbReference type="AlphaFoldDB" id="A0A8S4QJQ2"/>
<evidence type="ECO:0000313" key="2">
    <source>
        <dbReference type="EMBL" id="CAH2208444.1"/>
    </source>
</evidence>
<proteinExistence type="predicted"/>
<gene>
    <name evidence="2" type="primary">jg14991</name>
    <name evidence="2" type="ORF">PAEG_LOCUS1060</name>
</gene>
<dbReference type="EMBL" id="CAKXAJ010003573">
    <property type="protein sequence ID" value="CAH2208444.1"/>
    <property type="molecule type" value="Genomic_DNA"/>
</dbReference>
<sequence length="122" mass="13482">ITKEVMATKVLPFLIPLCVENGLTLNQFNALVSLVKLMISKVEAEHRTKLEQLNSIQNESKVMEHALAPPDNLVSAPPVQNDIDKMFSGLGIDPFSFNNKPEKDNHPTPVVESGSLSMEDKQ</sequence>
<dbReference type="PANTHER" id="PTHR12984:SF6">
    <property type="entry name" value="SCY1-LIKE PROTEIN 2"/>
    <property type="match status" value="1"/>
</dbReference>
<keyword evidence="3" id="KW-1185">Reference proteome</keyword>
<feature type="non-terminal residue" evidence="2">
    <location>
        <position position="1"/>
    </location>
</feature>
<dbReference type="Proteomes" id="UP000838756">
    <property type="component" value="Unassembled WGS sequence"/>
</dbReference>
<protein>
    <submittedName>
        <fullName evidence="2">Jg14991 protein</fullName>
    </submittedName>
</protein>
<feature type="region of interest" description="Disordered" evidence="1">
    <location>
        <begin position="96"/>
        <end position="122"/>
    </location>
</feature>
<dbReference type="OrthoDB" id="79687at2759"/>
<feature type="non-terminal residue" evidence="2">
    <location>
        <position position="122"/>
    </location>
</feature>
<reference evidence="2" key="1">
    <citation type="submission" date="2022-03" db="EMBL/GenBank/DDBJ databases">
        <authorList>
            <person name="Lindestad O."/>
        </authorList>
    </citation>
    <scope>NUCLEOTIDE SEQUENCE</scope>
</reference>
<name>A0A8S4QJQ2_9NEOP</name>
<accession>A0A8S4QJQ2</accession>
<evidence type="ECO:0000313" key="3">
    <source>
        <dbReference type="Proteomes" id="UP000838756"/>
    </source>
</evidence>
<comment type="caution">
    <text evidence="2">The sequence shown here is derived from an EMBL/GenBank/DDBJ whole genome shotgun (WGS) entry which is preliminary data.</text>
</comment>
<organism evidence="2 3">
    <name type="scientific">Pararge aegeria aegeria</name>
    <dbReference type="NCBI Taxonomy" id="348720"/>
    <lineage>
        <taxon>Eukaryota</taxon>
        <taxon>Metazoa</taxon>
        <taxon>Ecdysozoa</taxon>
        <taxon>Arthropoda</taxon>
        <taxon>Hexapoda</taxon>
        <taxon>Insecta</taxon>
        <taxon>Pterygota</taxon>
        <taxon>Neoptera</taxon>
        <taxon>Endopterygota</taxon>
        <taxon>Lepidoptera</taxon>
        <taxon>Glossata</taxon>
        <taxon>Ditrysia</taxon>
        <taxon>Papilionoidea</taxon>
        <taxon>Nymphalidae</taxon>
        <taxon>Satyrinae</taxon>
        <taxon>Satyrini</taxon>
        <taxon>Parargina</taxon>
        <taxon>Pararge</taxon>
    </lineage>
</organism>